<name>A0A411PEE9_9GAMM</name>
<dbReference type="PANTHER" id="PTHR43574">
    <property type="entry name" value="EPIMERASE-RELATED"/>
    <property type="match status" value="1"/>
</dbReference>
<dbReference type="InterPro" id="IPR036291">
    <property type="entry name" value="NAD(P)-bd_dom_sf"/>
</dbReference>
<dbReference type="Proteomes" id="UP000291106">
    <property type="component" value="Chromosome"/>
</dbReference>
<protein>
    <submittedName>
        <fullName evidence="3">NAD-dependent epimerase</fullName>
    </submittedName>
</protein>
<keyword evidence="1" id="KW-0520">NAD</keyword>
<sequence>MKVLVTGAAGFIGSHAVKRLLAEGHSVVGVDNLNQYYDVELKLNRLKWIGEQTEFHFEQLDIADIQPLQQIFAQYNFDAVIHLAAQAGVRHSLEDPHSYMNANMMGFFSVLEACKRNRIEHLVYASSSSVYGLNSQTPYSTADNVDHPLSLYAATKKSNELMAHSYSHLYQLPTTGLRFFTVYGPWGRPDMALFKFTKAILAGDTIDIYNHGQLSRDFTYIDDIIDGLMTVLEHPPVENSAWDTKQAMYTESIAHSSSPYQVYNIGSGNPVSLMDFVAEIEKVLGKQAKKRMLPMQKGELLTTWADTEPLREMTGFSPSVSFSEGVKCFVDWYLSYYHKQ</sequence>
<keyword evidence="4" id="KW-1185">Reference proteome</keyword>
<gene>
    <name evidence="3" type="ORF">EXU30_03375</name>
</gene>
<evidence type="ECO:0000256" key="1">
    <source>
        <dbReference type="ARBA" id="ARBA00023027"/>
    </source>
</evidence>
<proteinExistence type="predicted"/>
<evidence type="ECO:0000259" key="2">
    <source>
        <dbReference type="Pfam" id="PF01370"/>
    </source>
</evidence>
<evidence type="ECO:0000313" key="3">
    <source>
        <dbReference type="EMBL" id="QBF81842.1"/>
    </source>
</evidence>
<dbReference type="Pfam" id="PF01370">
    <property type="entry name" value="Epimerase"/>
    <property type="match status" value="1"/>
</dbReference>
<organism evidence="3 4">
    <name type="scientific">Shewanella maritima</name>
    <dbReference type="NCBI Taxonomy" id="2520507"/>
    <lineage>
        <taxon>Bacteria</taxon>
        <taxon>Pseudomonadati</taxon>
        <taxon>Pseudomonadota</taxon>
        <taxon>Gammaproteobacteria</taxon>
        <taxon>Alteromonadales</taxon>
        <taxon>Shewanellaceae</taxon>
        <taxon>Shewanella</taxon>
    </lineage>
</organism>
<reference evidence="3 4" key="1">
    <citation type="submission" date="2019-02" db="EMBL/GenBank/DDBJ databases">
        <title>Shewanella sp. D4-2 isolated from Dokdo Island.</title>
        <authorList>
            <person name="Baek K."/>
        </authorList>
    </citation>
    <scope>NUCLEOTIDE SEQUENCE [LARGE SCALE GENOMIC DNA]</scope>
    <source>
        <strain evidence="3 4">D4-2</strain>
    </source>
</reference>
<dbReference type="OrthoDB" id="9803010at2"/>
<dbReference type="CDD" id="cd05253">
    <property type="entry name" value="UDP_GE_SDE_e"/>
    <property type="match status" value="1"/>
</dbReference>
<dbReference type="Gene3D" id="3.40.50.720">
    <property type="entry name" value="NAD(P)-binding Rossmann-like Domain"/>
    <property type="match status" value="1"/>
</dbReference>
<dbReference type="PRINTS" id="PR01713">
    <property type="entry name" value="NUCEPIMERASE"/>
</dbReference>
<dbReference type="EMBL" id="CP036200">
    <property type="protein sequence ID" value="QBF81842.1"/>
    <property type="molecule type" value="Genomic_DNA"/>
</dbReference>
<evidence type="ECO:0000313" key="4">
    <source>
        <dbReference type="Proteomes" id="UP000291106"/>
    </source>
</evidence>
<accession>A0A411PEE9</accession>
<dbReference type="InterPro" id="IPR001509">
    <property type="entry name" value="Epimerase_deHydtase"/>
</dbReference>
<dbReference type="KEGG" id="smai:EXU30_03375"/>
<dbReference type="AlphaFoldDB" id="A0A411PEE9"/>
<dbReference type="RefSeq" id="WP_130597816.1">
    <property type="nucleotide sequence ID" value="NZ_CP036200.1"/>
</dbReference>
<feature type="domain" description="NAD-dependent epimerase/dehydratase" evidence="2">
    <location>
        <begin position="3"/>
        <end position="235"/>
    </location>
</feature>
<dbReference type="SUPFAM" id="SSF51735">
    <property type="entry name" value="NAD(P)-binding Rossmann-fold domains"/>
    <property type="match status" value="1"/>
</dbReference>